<keyword evidence="4 12" id="KW-0812">Transmembrane</keyword>
<dbReference type="GO" id="GO:0016192">
    <property type="term" value="P:vesicle-mediated transport"/>
    <property type="evidence" value="ECO:0007669"/>
    <property type="project" value="UniProtKB-KW"/>
</dbReference>
<reference evidence="13 14" key="1">
    <citation type="journal article" date="2016" name="Sci. Rep.">
        <title>Penicillium arizonense, a new, genome sequenced fungal species, reveals a high chemical diversity in secreted metabolites.</title>
        <authorList>
            <person name="Grijseels S."/>
            <person name="Nielsen J.C."/>
            <person name="Randelovic M."/>
            <person name="Nielsen J."/>
            <person name="Nielsen K.F."/>
            <person name="Workman M."/>
            <person name="Frisvad J.C."/>
        </authorList>
    </citation>
    <scope>NUCLEOTIDE SEQUENCE [LARGE SCALE GENOMIC DNA]</scope>
    <source>
        <strain evidence="13 14">CBS 141311</strain>
    </source>
</reference>
<dbReference type="GO" id="GO:0006621">
    <property type="term" value="P:protein retention in ER lumen"/>
    <property type="evidence" value="ECO:0007669"/>
    <property type="project" value="InterPro"/>
</dbReference>
<dbReference type="InterPro" id="IPR000133">
    <property type="entry name" value="ER_ret_rcpt"/>
</dbReference>
<gene>
    <name evidence="13" type="ORF">PENARI_c001G11796</name>
</gene>
<evidence type="ECO:0000256" key="10">
    <source>
        <dbReference type="ARBA" id="ARBA00023170"/>
    </source>
</evidence>
<feature type="transmembrane region" description="Helical" evidence="12">
    <location>
        <begin position="72"/>
        <end position="93"/>
    </location>
</feature>
<keyword evidence="7" id="KW-0653">Protein transport</keyword>
<accession>A0A1F5LYQ5</accession>
<evidence type="ECO:0000256" key="6">
    <source>
        <dbReference type="ARBA" id="ARBA00022892"/>
    </source>
</evidence>
<dbReference type="GO" id="GO:0005789">
    <property type="term" value="C:endoplasmic reticulum membrane"/>
    <property type="evidence" value="ECO:0007669"/>
    <property type="project" value="UniProtKB-SubCell"/>
</dbReference>
<name>A0A1F5LYQ5_PENAI</name>
<keyword evidence="14" id="KW-1185">Reference proteome</keyword>
<feature type="transmembrane region" description="Helical" evidence="12">
    <location>
        <begin position="105"/>
        <end position="124"/>
    </location>
</feature>
<keyword evidence="6" id="KW-0931">ER-Golgi transport</keyword>
<comment type="caution">
    <text evidence="13">The sequence shown here is derived from an EMBL/GenBank/DDBJ whole genome shotgun (WGS) entry which is preliminary data.</text>
</comment>
<protein>
    <recommendedName>
        <fullName evidence="15">ER lumen protein-retaining receptor</fullName>
    </recommendedName>
</protein>
<evidence type="ECO:0000313" key="14">
    <source>
        <dbReference type="Proteomes" id="UP000177622"/>
    </source>
</evidence>
<keyword evidence="8 12" id="KW-1133">Transmembrane helix</keyword>
<feature type="transmembrane region" description="Helical" evidence="12">
    <location>
        <begin position="6"/>
        <end position="27"/>
    </location>
</feature>
<dbReference type="AlphaFoldDB" id="A0A1F5LYQ5"/>
<evidence type="ECO:0000256" key="1">
    <source>
        <dbReference type="ARBA" id="ARBA00004477"/>
    </source>
</evidence>
<feature type="region of interest" description="Disordered" evidence="11">
    <location>
        <begin position="254"/>
        <end position="326"/>
    </location>
</feature>
<feature type="transmembrane region" description="Helical" evidence="12">
    <location>
        <begin position="169"/>
        <end position="186"/>
    </location>
</feature>
<evidence type="ECO:0000256" key="7">
    <source>
        <dbReference type="ARBA" id="ARBA00022927"/>
    </source>
</evidence>
<dbReference type="RefSeq" id="XP_022493599.1">
    <property type="nucleotide sequence ID" value="XM_022627056.1"/>
</dbReference>
<feature type="compositionally biased region" description="Basic and acidic residues" evidence="11">
    <location>
        <begin position="255"/>
        <end position="273"/>
    </location>
</feature>
<dbReference type="Pfam" id="PF00810">
    <property type="entry name" value="ER_lumen_recept"/>
    <property type="match status" value="1"/>
</dbReference>
<evidence type="ECO:0000256" key="8">
    <source>
        <dbReference type="ARBA" id="ARBA00022989"/>
    </source>
</evidence>
<dbReference type="GeneID" id="34571790"/>
<evidence type="ECO:0000256" key="12">
    <source>
        <dbReference type="SAM" id="Phobius"/>
    </source>
</evidence>
<keyword evidence="9 12" id="KW-0472">Membrane</keyword>
<evidence type="ECO:0000256" key="3">
    <source>
        <dbReference type="ARBA" id="ARBA00022448"/>
    </source>
</evidence>
<proteinExistence type="inferred from homology"/>
<dbReference type="EMBL" id="LXJU01000001">
    <property type="protein sequence ID" value="OGE58176.1"/>
    <property type="molecule type" value="Genomic_DNA"/>
</dbReference>
<evidence type="ECO:0000256" key="5">
    <source>
        <dbReference type="ARBA" id="ARBA00022824"/>
    </source>
</evidence>
<dbReference type="Proteomes" id="UP000177622">
    <property type="component" value="Unassembled WGS sequence"/>
</dbReference>
<feature type="transmembrane region" description="Helical" evidence="12">
    <location>
        <begin position="198"/>
        <end position="219"/>
    </location>
</feature>
<sequence length="326" mass="37847">MGSWNAFRIIGDLFHLGSVCVLIWAIHKNKSAEGVSLLTQLLYGIVFVFRYLDLFSSYTWSGFGTWHTAYNVSFKLFYLISSFYLIFLIFKVYPRTRERERAWKLGMWSTLGSFVMAPIAILILERDGYPRNWFMETCWAFSIILESVCVLPQLLLLRQTTVPTVIDSYYLLTLGSYRAFYILNWIVRVATERRFDDWISVVFGVVQTAFYVDFAWVYYSRQRVKLRNGGVVDSEDYGNSWLVNRVVNFRASRQSADEEQHLQDEEEGVDSHSNHNRWGPRGISVAADDTLDQNGHGKGHRHEDSLDGFSGDEDEETDERRANTSH</sequence>
<evidence type="ECO:0000313" key="13">
    <source>
        <dbReference type="EMBL" id="OGE58176.1"/>
    </source>
</evidence>
<keyword evidence="3" id="KW-0813">Transport</keyword>
<evidence type="ECO:0000256" key="2">
    <source>
        <dbReference type="ARBA" id="ARBA00010120"/>
    </source>
</evidence>
<evidence type="ECO:0000256" key="4">
    <source>
        <dbReference type="ARBA" id="ARBA00022692"/>
    </source>
</evidence>
<evidence type="ECO:0000256" key="9">
    <source>
        <dbReference type="ARBA" id="ARBA00023136"/>
    </source>
</evidence>
<evidence type="ECO:0000256" key="11">
    <source>
        <dbReference type="SAM" id="MobiDB-lite"/>
    </source>
</evidence>
<comment type="similarity">
    <text evidence="2">Belongs to the ERD2 family.</text>
</comment>
<keyword evidence="5" id="KW-0256">Endoplasmic reticulum</keyword>
<evidence type="ECO:0008006" key="15">
    <source>
        <dbReference type="Google" id="ProtNLM"/>
    </source>
</evidence>
<organism evidence="13 14">
    <name type="scientific">Penicillium arizonense</name>
    <dbReference type="NCBI Taxonomy" id="1835702"/>
    <lineage>
        <taxon>Eukaryota</taxon>
        <taxon>Fungi</taxon>
        <taxon>Dikarya</taxon>
        <taxon>Ascomycota</taxon>
        <taxon>Pezizomycotina</taxon>
        <taxon>Eurotiomycetes</taxon>
        <taxon>Eurotiomycetidae</taxon>
        <taxon>Eurotiales</taxon>
        <taxon>Aspergillaceae</taxon>
        <taxon>Penicillium</taxon>
    </lineage>
</organism>
<comment type="subcellular location">
    <subcellularLocation>
        <location evidence="1">Endoplasmic reticulum membrane</location>
        <topology evidence="1">Multi-pass membrane protein</topology>
    </subcellularLocation>
</comment>
<dbReference type="GO" id="GO:0015031">
    <property type="term" value="P:protein transport"/>
    <property type="evidence" value="ECO:0007669"/>
    <property type="project" value="UniProtKB-KW"/>
</dbReference>
<feature type="transmembrane region" description="Helical" evidence="12">
    <location>
        <begin position="34"/>
        <end position="52"/>
    </location>
</feature>
<feature type="transmembrane region" description="Helical" evidence="12">
    <location>
        <begin position="139"/>
        <end position="157"/>
    </location>
</feature>
<dbReference type="PRINTS" id="PR00660">
    <property type="entry name" value="ERLUMENR"/>
</dbReference>
<dbReference type="OrthoDB" id="7694678at2759"/>
<dbReference type="GO" id="GO:0046923">
    <property type="term" value="F:ER retention sequence binding"/>
    <property type="evidence" value="ECO:0007669"/>
    <property type="project" value="InterPro"/>
</dbReference>
<dbReference type="STRING" id="1835702.A0A1F5LYQ5"/>
<dbReference type="PANTHER" id="PTHR10585">
    <property type="entry name" value="ER LUMEN PROTEIN RETAINING RECEPTOR"/>
    <property type="match status" value="1"/>
</dbReference>
<keyword evidence="10" id="KW-0675">Receptor</keyword>